<keyword evidence="5 6" id="KW-0472">Membrane</keyword>
<dbReference type="InterPro" id="IPR025937">
    <property type="entry name" value="PDGLE_dom"/>
</dbReference>
<evidence type="ECO:0000313" key="8">
    <source>
        <dbReference type="EMBL" id="HGZ60765.1"/>
    </source>
</evidence>
<dbReference type="AlphaFoldDB" id="A0A7J3SNF8"/>
<name>A0A7J3SNF8_9CREN</name>
<reference evidence="8" key="1">
    <citation type="journal article" date="2020" name="mSystems">
        <title>Genome- and Community-Level Interaction Insights into Carbon Utilization and Element Cycling Functions of Hydrothermarchaeota in Hydrothermal Sediment.</title>
        <authorList>
            <person name="Zhou Z."/>
            <person name="Liu Y."/>
            <person name="Xu W."/>
            <person name="Pan J."/>
            <person name="Luo Z.H."/>
            <person name="Li M."/>
        </authorList>
    </citation>
    <scope>NUCLEOTIDE SEQUENCE [LARGE SCALE GENOMIC DNA]</scope>
    <source>
        <strain evidence="8">SpSt-885</strain>
    </source>
</reference>
<organism evidence="8">
    <name type="scientific">Fervidicoccus fontis</name>
    <dbReference type="NCBI Taxonomy" id="683846"/>
    <lineage>
        <taxon>Archaea</taxon>
        <taxon>Thermoproteota</taxon>
        <taxon>Thermoprotei</taxon>
        <taxon>Fervidicoccales</taxon>
        <taxon>Fervidicoccaceae</taxon>
        <taxon>Fervidicoccus</taxon>
    </lineage>
</organism>
<protein>
    <submittedName>
        <fullName evidence="8">Cobalamin biosynthesis protein</fullName>
    </submittedName>
</protein>
<dbReference type="GO" id="GO:0005886">
    <property type="term" value="C:plasma membrane"/>
    <property type="evidence" value="ECO:0007669"/>
    <property type="project" value="UniProtKB-SubCell"/>
</dbReference>
<comment type="caution">
    <text evidence="8">The sequence shown here is derived from an EMBL/GenBank/DDBJ whole genome shotgun (WGS) entry which is preliminary data.</text>
</comment>
<accession>A0A7J3SNF8</accession>
<gene>
    <name evidence="8" type="ORF">ENW83_06185</name>
</gene>
<dbReference type="Pfam" id="PF13190">
    <property type="entry name" value="PDGLE"/>
    <property type="match status" value="1"/>
</dbReference>
<evidence type="ECO:0000259" key="7">
    <source>
        <dbReference type="Pfam" id="PF13190"/>
    </source>
</evidence>
<feature type="transmembrane region" description="Helical" evidence="6">
    <location>
        <begin position="60"/>
        <end position="82"/>
    </location>
</feature>
<evidence type="ECO:0000256" key="6">
    <source>
        <dbReference type="SAM" id="Phobius"/>
    </source>
</evidence>
<feature type="domain" description="PDGLE" evidence="7">
    <location>
        <begin position="39"/>
        <end position="83"/>
    </location>
</feature>
<keyword evidence="3 6" id="KW-0812">Transmembrane</keyword>
<comment type="subcellular location">
    <subcellularLocation>
        <location evidence="1">Cell membrane</location>
    </subcellularLocation>
</comment>
<keyword evidence="4 6" id="KW-1133">Transmembrane helix</keyword>
<dbReference type="EMBL" id="DTLS01000175">
    <property type="protein sequence ID" value="HGZ60765.1"/>
    <property type="molecule type" value="Genomic_DNA"/>
</dbReference>
<sequence length="90" mass="9387">MKKIYLALAVFSAVAIVIGSTVLSVSYEPLDEVAERMNLTGESLLGSPFPEYTIPGFPGWAGGIISGLVGGITVFAIIRLLMKVGEDGGN</sequence>
<proteinExistence type="predicted"/>
<keyword evidence="2" id="KW-1003">Cell membrane</keyword>
<evidence type="ECO:0000256" key="2">
    <source>
        <dbReference type="ARBA" id="ARBA00022475"/>
    </source>
</evidence>
<evidence type="ECO:0000256" key="4">
    <source>
        <dbReference type="ARBA" id="ARBA00022989"/>
    </source>
</evidence>
<evidence type="ECO:0000256" key="1">
    <source>
        <dbReference type="ARBA" id="ARBA00004236"/>
    </source>
</evidence>
<evidence type="ECO:0000256" key="5">
    <source>
        <dbReference type="ARBA" id="ARBA00023136"/>
    </source>
</evidence>
<evidence type="ECO:0000256" key="3">
    <source>
        <dbReference type="ARBA" id="ARBA00022692"/>
    </source>
</evidence>